<comment type="caution">
    <text evidence="6">The sequence shown here is derived from an EMBL/GenBank/DDBJ whole genome shotgun (WGS) entry which is preliminary data.</text>
</comment>
<evidence type="ECO:0000256" key="2">
    <source>
        <dbReference type="ARBA" id="ARBA00023016"/>
    </source>
</evidence>
<evidence type="ECO:0000256" key="4">
    <source>
        <dbReference type="RuleBase" id="RU003616"/>
    </source>
</evidence>
<name>A0A199VM78_ANACO</name>
<accession>A0A199VM78</accession>
<evidence type="ECO:0000313" key="6">
    <source>
        <dbReference type="EMBL" id="OAY78113.1"/>
    </source>
</evidence>
<dbReference type="Gene3D" id="2.60.40.790">
    <property type="match status" value="1"/>
</dbReference>
<dbReference type="STRING" id="4615.A0A199VM78"/>
<reference evidence="6 7" key="1">
    <citation type="journal article" date="2016" name="DNA Res.">
        <title>The draft genome of MD-2 pineapple using hybrid error correction of long reads.</title>
        <authorList>
            <person name="Redwan R.M."/>
            <person name="Saidin A."/>
            <person name="Kumar S.V."/>
        </authorList>
    </citation>
    <scope>NUCLEOTIDE SEQUENCE [LARGE SCALE GENOMIC DNA]</scope>
    <source>
        <strain evidence="7">cv. MD2</strain>
        <tissue evidence="6">Leaf</tissue>
    </source>
</reference>
<dbReference type="InterPro" id="IPR044656">
    <property type="entry name" value="HSP14.7/HSP23.5/HSP23.6-like"/>
</dbReference>
<sequence>MAAMIASRRMLLSKLLEKLTFSPLRPAAAPSTRFFNTDAQLRKYEDDHPDDVDPRSAGSAVSRRFPTIFGGSRHLILSNPIIILCWRTRGRRRRRAAGGSGACARVDAKEDEEALYLRVDMPGLGKEHVKVWAEQNTLVIRGEGEKESEDDGEGGARRFSSRIDLPADCFKMDQIKAEMKNGVLRVVVPKAKEEDRKDVFHVNVE</sequence>
<proteinExistence type="inferred from homology"/>
<dbReference type="SUPFAM" id="SSF49764">
    <property type="entry name" value="HSP20-like chaperones"/>
    <property type="match status" value="1"/>
</dbReference>
<evidence type="ECO:0000256" key="1">
    <source>
        <dbReference type="ARBA" id="ARBA00022946"/>
    </source>
</evidence>
<feature type="domain" description="SHSP" evidence="5">
    <location>
        <begin position="97"/>
        <end position="205"/>
    </location>
</feature>
<dbReference type="AlphaFoldDB" id="A0A199VM78"/>
<dbReference type="CDD" id="cd06464">
    <property type="entry name" value="ACD_sHsps-like"/>
    <property type="match status" value="1"/>
</dbReference>
<keyword evidence="2 6" id="KW-0346">Stress response</keyword>
<gene>
    <name evidence="6" type="ORF">ACMD2_06975</name>
</gene>
<dbReference type="EMBL" id="LSRQ01001366">
    <property type="protein sequence ID" value="OAY78113.1"/>
    <property type="molecule type" value="Genomic_DNA"/>
</dbReference>
<protein>
    <submittedName>
        <fullName evidence="6">24.1 kDa heat shock protein, mitochondrial</fullName>
    </submittedName>
</protein>
<dbReference type="Proteomes" id="UP000092600">
    <property type="component" value="Unassembled WGS sequence"/>
</dbReference>
<organism evidence="6 7">
    <name type="scientific">Ananas comosus</name>
    <name type="common">Pineapple</name>
    <name type="synonym">Ananas ananas</name>
    <dbReference type="NCBI Taxonomy" id="4615"/>
    <lineage>
        <taxon>Eukaryota</taxon>
        <taxon>Viridiplantae</taxon>
        <taxon>Streptophyta</taxon>
        <taxon>Embryophyta</taxon>
        <taxon>Tracheophyta</taxon>
        <taxon>Spermatophyta</taxon>
        <taxon>Magnoliopsida</taxon>
        <taxon>Liliopsida</taxon>
        <taxon>Poales</taxon>
        <taxon>Bromeliaceae</taxon>
        <taxon>Bromelioideae</taxon>
        <taxon>Ananas</taxon>
    </lineage>
</organism>
<evidence type="ECO:0000313" key="7">
    <source>
        <dbReference type="Proteomes" id="UP000092600"/>
    </source>
</evidence>
<comment type="similarity">
    <text evidence="3 4">Belongs to the small heat shock protein (HSP20) family.</text>
</comment>
<dbReference type="PANTHER" id="PTHR46991:SF11">
    <property type="entry name" value="SMALL HEAT SHOCK PROTEIN HSPF"/>
    <property type="match status" value="1"/>
</dbReference>
<dbReference type="InterPro" id="IPR008978">
    <property type="entry name" value="HSP20-like_chaperone"/>
</dbReference>
<evidence type="ECO:0000256" key="3">
    <source>
        <dbReference type="PROSITE-ProRule" id="PRU00285"/>
    </source>
</evidence>
<dbReference type="PANTHER" id="PTHR46991">
    <property type="entry name" value="23.5 KDA HEAT SHOCK PROTEIN, MITOCHONDRIAL"/>
    <property type="match status" value="1"/>
</dbReference>
<dbReference type="InterPro" id="IPR002068">
    <property type="entry name" value="A-crystallin/Hsp20_dom"/>
</dbReference>
<dbReference type="PROSITE" id="PS01031">
    <property type="entry name" value="SHSP"/>
    <property type="match status" value="1"/>
</dbReference>
<dbReference type="Pfam" id="PF00011">
    <property type="entry name" value="HSP20"/>
    <property type="match status" value="1"/>
</dbReference>
<keyword evidence="1" id="KW-0809">Transit peptide</keyword>
<evidence type="ECO:0000259" key="5">
    <source>
        <dbReference type="PROSITE" id="PS01031"/>
    </source>
</evidence>